<protein>
    <submittedName>
        <fullName evidence="3">Uncharacterized protein LOC113497337</fullName>
    </submittedName>
</protein>
<gene>
    <name evidence="3" type="primary">LOC113497337</name>
</gene>
<accession>A0A7E5VWE4</accession>
<dbReference type="GeneID" id="113497337"/>
<feature type="chain" id="PRO_5029011851" evidence="1">
    <location>
        <begin position="21"/>
        <end position="105"/>
    </location>
</feature>
<evidence type="ECO:0000313" key="3">
    <source>
        <dbReference type="RefSeq" id="XP_026732659.1"/>
    </source>
</evidence>
<evidence type="ECO:0000313" key="2">
    <source>
        <dbReference type="Proteomes" id="UP000322000"/>
    </source>
</evidence>
<name>A0A7E5VWE4_TRINI</name>
<keyword evidence="1" id="KW-0732">Signal</keyword>
<feature type="signal peptide" evidence="1">
    <location>
        <begin position="1"/>
        <end position="20"/>
    </location>
</feature>
<organism evidence="2 3">
    <name type="scientific">Trichoplusia ni</name>
    <name type="common">Cabbage looper</name>
    <dbReference type="NCBI Taxonomy" id="7111"/>
    <lineage>
        <taxon>Eukaryota</taxon>
        <taxon>Metazoa</taxon>
        <taxon>Ecdysozoa</taxon>
        <taxon>Arthropoda</taxon>
        <taxon>Hexapoda</taxon>
        <taxon>Insecta</taxon>
        <taxon>Pterygota</taxon>
        <taxon>Neoptera</taxon>
        <taxon>Endopterygota</taxon>
        <taxon>Lepidoptera</taxon>
        <taxon>Glossata</taxon>
        <taxon>Ditrysia</taxon>
        <taxon>Noctuoidea</taxon>
        <taxon>Noctuidae</taxon>
        <taxon>Plusiinae</taxon>
        <taxon>Trichoplusia</taxon>
    </lineage>
</organism>
<dbReference type="KEGG" id="tnl:113497337"/>
<dbReference type="Proteomes" id="UP000322000">
    <property type="component" value="Chromosome 9"/>
</dbReference>
<dbReference type="OrthoDB" id="7779135at2759"/>
<proteinExistence type="predicted"/>
<evidence type="ECO:0000256" key="1">
    <source>
        <dbReference type="SAM" id="SignalP"/>
    </source>
</evidence>
<dbReference type="RefSeq" id="XP_026732659.1">
    <property type="nucleotide sequence ID" value="XM_026876858.1"/>
</dbReference>
<reference evidence="3" key="1">
    <citation type="submission" date="2025-08" db="UniProtKB">
        <authorList>
            <consortium name="RefSeq"/>
        </authorList>
    </citation>
    <scope>IDENTIFICATION</scope>
</reference>
<dbReference type="AlphaFoldDB" id="A0A7E5VWE4"/>
<sequence length="105" mass="11361">MNHYVKIALVMCACLALTSAQFRTFDYDFGFGSSYNAPAYNSFAAAARDPRANTGPVLFPPSPSGDPTQTSGVVVGASGFGFVPPGSQGPAIPRFFYRRRLYLRR</sequence>
<dbReference type="InParanoid" id="A0A7E5VWE4"/>
<keyword evidence="2" id="KW-1185">Reference proteome</keyword>